<keyword evidence="3" id="KW-1185">Reference proteome</keyword>
<proteinExistence type="predicted"/>
<gene>
    <name evidence="2" type="ORF">BDV25DRAFT_144896</name>
</gene>
<dbReference type="EMBL" id="ML742376">
    <property type="protein sequence ID" value="KAE8145178.1"/>
    <property type="molecule type" value="Genomic_DNA"/>
</dbReference>
<evidence type="ECO:0000313" key="2">
    <source>
        <dbReference type="EMBL" id="KAE8145178.1"/>
    </source>
</evidence>
<organism evidence="2 3">
    <name type="scientific">Aspergillus avenaceus</name>
    <dbReference type="NCBI Taxonomy" id="36643"/>
    <lineage>
        <taxon>Eukaryota</taxon>
        <taxon>Fungi</taxon>
        <taxon>Dikarya</taxon>
        <taxon>Ascomycota</taxon>
        <taxon>Pezizomycotina</taxon>
        <taxon>Eurotiomycetes</taxon>
        <taxon>Eurotiomycetidae</taxon>
        <taxon>Eurotiales</taxon>
        <taxon>Aspergillaceae</taxon>
        <taxon>Aspergillus</taxon>
        <taxon>Aspergillus subgen. Circumdati</taxon>
    </lineage>
</organism>
<name>A0A5N6TFM5_ASPAV</name>
<feature type="region of interest" description="Disordered" evidence="1">
    <location>
        <begin position="77"/>
        <end position="96"/>
    </location>
</feature>
<protein>
    <submittedName>
        <fullName evidence="2">Uncharacterized protein</fullName>
    </submittedName>
</protein>
<reference evidence="2 3" key="1">
    <citation type="submission" date="2019-04" db="EMBL/GenBank/DDBJ databases">
        <title>Friends and foes A comparative genomics study of 23 Aspergillus species from section Flavi.</title>
        <authorList>
            <consortium name="DOE Joint Genome Institute"/>
            <person name="Kjaerbolling I."/>
            <person name="Vesth T."/>
            <person name="Frisvad J.C."/>
            <person name="Nybo J.L."/>
            <person name="Theobald S."/>
            <person name="Kildgaard S."/>
            <person name="Isbrandt T."/>
            <person name="Kuo A."/>
            <person name="Sato A."/>
            <person name="Lyhne E.K."/>
            <person name="Kogle M.E."/>
            <person name="Wiebenga A."/>
            <person name="Kun R.S."/>
            <person name="Lubbers R.J."/>
            <person name="Makela M.R."/>
            <person name="Barry K."/>
            <person name="Chovatia M."/>
            <person name="Clum A."/>
            <person name="Daum C."/>
            <person name="Haridas S."/>
            <person name="He G."/>
            <person name="LaButti K."/>
            <person name="Lipzen A."/>
            <person name="Mondo S."/>
            <person name="Riley R."/>
            <person name="Salamov A."/>
            <person name="Simmons B.A."/>
            <person name="Magnuson J.K."/>
            <person name="Henrissat B."/>
            <person name="Mortensen U.H."/>
            <person name="Larsen T.O."/>
            <person name="Devries R.P."/>
            <person name="Grigoriev I.V."/>
            <person name="Machida M."/>
            <person name="Baker S.E."/>
            <person name="Andersen M.R."/>
        </authorList>
    </citation>
    <scope>NUCLEOTIDE SEQUENCE [LARGE SCALE GENOMIC DNA]</scope>
    <source>
        <strain evidence="2 3">IBT 18842</strain>
    </source>
</reference>
<evidence type="ECO:0000256" key="1">
    <source>
        <dbReference type="SAM" id="MobiDB-lite"/>
    </source>
</evidence>
<evidence type="ECO:0000313" key="3">
    <source>
        <dbReference type="Proteomes" id="UP000325780"/>
    </source>
</evidence>
<dbReference type="Proteomes" id="UP000325780">
    <property type="component" value="Unassembled WGS sequence"/>
</dbReference>
<dbReference type="AlphaFoldDB" id="A0A5N6TFM5"/>
<accession>A0A5N6TFM5</accession>
<sequence>MTKKRSGPVIPLPGNYPQLRLEVRQAVHAMYVESGKVEKKELKTKFLVKYLSSGRYIRQLIDSYTGLVQQRDRKAAEMQASPLEPSIRDNTAGNLKPSLESRISKGIAVPAENIKHAILQGL</sequence>